<dbReference type="PROSITE" id="PS51257">
    <property type="entry name" value="PROKAR_LIPOPROTEIN"/>
    <property type="match status" value="1"/>
</dbReference>
<comment type="caution">
    <text evidence="2">The sequence shown here is derived from an EMBL/GenBank/DDBJ whole genome shotgun (WGS) entry which is preliminary data.</text>
</comment>
<gene>
    <name evidence="2" type="ORF">C8256_10770</name>
</gene>
<evidence type="ECO:0000256" key="1">
    <source>
        <dbReference type="SAM" id="SignalP"/>
    </source>
</evidence>
<name>A0A2T2Y3B2_9ENTR</name>
<keyword evidence="1" id="KW-0732">Signal</keyword>
<sequence>MKTSLILLLLVCTASSAVACDYEYNTDDGSTVCATSGDKEVTITTEDGDEHSGEWVDNGVVQDSETGEQLTVTN</sequence>
<evidence type="ECO:0000313" key="2">
    <source>
        <dbReference type="EMBL" id="PSR47043.1"/>
    </source>
</evidence>
<organism evidence="2 3">
    <name type="scientific">Kluyvera genomosp. 2</name>
    <dbReference type="NCBI Taxonomy" id="2774054"/>
    <lineage>
        <taxon>Bacteria</taxon>
        <taxon>Pseudomonadati</taxon>
        <taxon>Pseudomonadota</taxon>
        <taxon>Gammaproteobacteria</taxon>
        <taxon>Enterobacterales</taxon>
        <taxon>Enterobacteriaceae</taxon>
        <taxon>Kluyvera</taxon>
    </lineage>
</organism>
<reference evidence="2 3" key="1">
    <citation type="submission" date="2018-03" db="EMBL/GenBank/DDBJ databases">
        <title>First report of an OXA-48+CTX-M-M-producing Kluyvera ascorbata clone recovered from patients admitted in a University Hospital in Madrid, Spain.</title>
        <authorList>
            <person name="Hernandez-Garcia M."/>
            <person name="Leon-Sampedro R."/>
            <person name="Perez-Viso B."/>
            <person name="Morosini M.I."/>
            <person name="Lopez-Fresnena N."/>
            <person name="Coque T.M."/>
            <person name="Bonten M."/>
            <person name="Malhotra-Kumar S."/>
            <person name="Ruiz-Garbajosa P."/>
            <person name="Canton R."/>
        </authorList>
    </citation>
    <scope>NUCLEOTIDE SEQUENCE [LARGE SCALE GENOMIC DNA]</scope>
    <source>
        <strain evidence="2 3">KA2</strain>
    </source>
</reference>
<feature type="signal peptide" evidence="1">
    <location>
        <begin position="1"/>
        <end position="19"/>
    </location>
</feature>
<dbReference type="Proteomes" id="UP000240892">
    <property type="component" value="Unassembled WGS sequence"/>
</dbReference>
<keyword evidence="3" id="KW-1185">Reference proteome</keyword>
<dbReference type="RefSeq" id="WP_106926597.1">
    <property type="nucleotide sequence ID" value="NZ_CABMMU010000006.1"/>
</dbReference>
<dbReference type="AlphaFoldDB" id="A0A2T2Y3B2"/>
<accession>A0A2T2Y3B2</accession>
<feature type="chain" id="PRO_5015500209" description="DUF903 domain-containing protein" evidence="1">
    <location>
        <begin position="20"/>
        <end position="74"/>
    </location>
</feature>
<dbReference type="EMBL" id="PYHO01000006">
    <property type="protein sequence ID" value="PSR47043.1"/>
    <property type="molecule type" value="Genomic_DNA"/>
</dbReference>
<protein>
    <recommendedName>
        <fullName evidence="4">DUF903 domain-containing protein</fullName>
    </recommendedName>
</protein>
<proteinExistence type="predicted"/>
<evidence type="ECO:0000313" key="3">
    <source>
        <dbReference type="Proteomes" id="UP000240892"/>
    </source>
</evidence>
<evidence type="ECO:0008006" key="4">
    <source>
        <dbReference type="Google" id="ProtNLM"/>
    </source>
</evidence>